<proteinExistence type="predicted"/>
<dbReference type="InterPro" id="IPR011049">
    <property type="entry name" value="Serralysin-like_metalloprot_C"/>
</dbReference>
<keyword evidence="2" id="KW-0964">Secreted</keyword>
<dbReference type="InterPro" id="IPR050557">
    <property type="entry name" value="RTX_toxin/Mannuronan_C5-epim"/>
</dbReference>
<sequence>MVKAVANSIPITIRAAPGTVINMETYLARFFADGGYSGYWFESRDTVNGTRGFWGNVGASAHFTFKGAKQDKGSFFVPANELSGLTLTAGAEICPELSFGVQTGSSTFTWFKISLVPSIYQDPTPYRATASEIVKVASLYGNAYRGTYSPDGCHDIASDIAAAAGAPLPWESGAIRNLRENRDGGQWTVVHRGDSNPDPNWQARLKPGDIIRFDYVNPSQAQHTLLVLSVSGRTIETVDNATGSRGTIERHAWAPDANPATVTIYRITNALQLWEGSGGRDTLLGSAANDELRGLGGVDSLSGGAGSDLLIGGGSSDHILGGTGNDRLAGGTGRDVMTGGTGADSFIFDSRLSRANADTIKDYSVVSDTIRLENSVFTKLKVGKLAPSAFWTGSKAHDPSDRIVYDSSKGELYYDADGTGSFKQVLIASLAANLAMSSKEFLVI</sequence>
<protein>
    <recommendedName>
        <fullName evidence="5">Calcium-binding protein</fullName>
    </recommendedName>
</protein>
<name>A0ABW9YWV7_9HYPH</name>
<keyword evidence="4" id="KW-1185">Reference proteome</keyword>
<dbReference type="PANTHER" id="PTHR38340:SF1">
    <property type="entry name" value="S-LAYER PROTEIN"/>
    <property type="match status" value="1"/>
</dbReference>
<comment type="caution">
    <text evidence="3">The sequence shown here is derived from an EMBL/GenBank/DDBJ whole genome shotgun (WGS) entry which is preliminary data.</text>
</comment>
<dbReference type="InterPro" id="IPR018511">
    <property type="entry name" value="Hemolysin-typ_Ca-bd_CS"/>
</dbReference>
<reference evidence="3 4" key="1">
    <citation type="submission" date="2020-01" db="EMBL/GenBank/DDBJ databases">
        <title>Microvirga sp. nov., an arsenate reduction bacterium isolated from Tibet hotspring sediments.</title>
        <authorList>
            <person name="Yuan C.-G."/>
        </authorList>
    </citation>
    <scope>NUCLEOTIDE SEQUENCE [LARGE SCALE GENOMIC DNA]</scope>
    <source>
        <strain evidence="3 4">SYSU G3D203</strain>
    </source>
</reference>
<dbReference type="SUPFAM" id="SSF51120">
    <property type="entry name" value="beta-Roll"/>
    <property type="match status" value="1"/>
</dbReference>
<dbReference type="PANTHER" id="PTHR38340">
    <property type="entry name" value="S-LAYER PROTEIN"/>
    <property type="match status" value="1"/>
</dbReference>
<comment type="subcellular location">
    <subcellularLocation>
        <location evidence="1">Secreted</location>
    </subcellularLocation>
</comment>
<evidence type="ECO:0000256" key="1">
    <source>
        <dbReference type="ARBA" id="ARBA00004613"/>
    </source>
</evidence>
<accession>A0ABW9YWV7</accession>
<dbReference type="PRINTS" id="PR00313">
    <property type="entry name" value="CABNDNGRPT"/>
</dbReference>
<dbReference type="InterPro" id="IPR001343">
    <property type="entry name" value="Hemolysn_Ca-bd"/>
</dbReference>
<dbReference type="EMBL" id="JAAAXJ010000004">
    <property type="protein sequence ID" value="NBJ24879.1"/>
    <property type="molecule type" value="Genomic_DNA"/>
</dbReference>
<dbReference type="Proteomes" id="UP000818323">
    <property type="component" value="Unassembled WGS sequence"/>
</dbReference>
<gene>
    <name evidence="3" type="ORF">GR303_10995</name>
</gene>
<evidence type="ECO:0000313" key="3">
    <source>
        <dbReference type="EMBL" id="NBJ24879.1"/>
    </source>
</evidence>
<evidence type="ECO:0000256" key="2">
    <source>
        <dbReference type="ARBA" id="ARBA00022525"/>
    </source>
</evidence>
<evidence type="ECO:0008006" key="5">
    <source>
        <dbReference type="Google" id="ProtNLM"/>
    </source>
</evidence>
<organism evidence="3 4">
    <name type="scientific">Microvirga arsenatis</name>
    <dbReference type="NCBI Taxonomy" id="2692265"/>
    <lineage>
        <taxon>Bacteria</taxon>
        <taxon>Pseudomonadati</taxon>
        <taxon>Pseudomonadota</taxon>
        <taxon>Alphaproteobacteria</taxon>
        <taxon>Hyphomicrobiales</taxon>
        <taxon>Methylobacteriaceae</taxon>
        <taxon>Microvirga</taxon>
    </lineage>
</organism>
<evidence type="ECO:0000313" key="4">
    <source>
        <dbReference type="Proteomes" id="UP000818323"/>
    </source>
</evidence>
<dbReference type="Pfam" id="PF00353">
    <property type="entry name" value="HemolysinCabind"/>
    <property type="match status" value="2"/>
</dbReference>
<dbReference type="PROSITE" id="PS00330">
    <property type="entry name" value="HEMOLYSIN_CALCIUM"/>
    <property type="match status" value="1"/>
</dbReference>
<dbReference type="Gene3D" id="2.150.10.10">
    <property type="entry name" value="Serralysin-like metalloprotease, C-terminal"/>
    <property type="match status" value="2"/>
</dbReference>
<dbReference type="RefSeq" id="WP_161721901.1">
    <property type="nucleotide sequence ID" value="NZ_JAAAXI010000003.1"/>
</dbReference>